<gene>
    <name evidence="1" type="ORF">DUNSADRAFT_14925</name>
</gene>
<comment type="caution">
    <text evidence="1">The sequence shown here is derived from an EMBL/GenBank/DDBJ whole genome shotgun (WGS) entry which is preliminary data.</text>
</comment>
<sequence length="115" mass="12981">MQQASMACMCQKQHSPVIRTRQPPQWHAASMACMRQKQHSPVVRRRHLPDDVLQASMACMCQKQHSPVIRRRHPPQGHAASKHGMHVPRAAFSCDMEEAPHSPALQLVGSMSQFL</sequence>
<proteinExistence type="predicted"/>
<evidence type="ECO:0008006" key="3">
    <source>
        <dbReference type="Google" id="ProtNLM"/>
    </source>
</evidence>
<organism evidence="1 2">
    <name type="scientific">Dunaliella salina</name>
    <name type="common">Green alga</name>
    <name type="synonym">Protococcus salinus</name>
    <dbReference type="NCBI Taxonomy" id="3046"/>
    <lineage>
        <taxon>Eukaryota</taxon>
        <taxon>Viridiplantae</taxon>
        <taxon>Chlorophyta</taxon>
        <taxon>core chlorophytes</taxon>
        <taxon>Chlorophyceae</taxon>
        <taxon>CS clade</taxon>
        <taxon>Chlamydomonadales</taxon>
        <taxon>Dunaliellaceae</taxon>
        <taxon>Dunaliella</taxon>
    </lineage>
</organism>
<keyword evidence="2" id="KW-1185">Reference proteome</keyword>
<evidence type="ECO:0000313" key="1">
    <source>
        <dbReference type="EMBL" id="KAF5830195.1"/>
    </source>
</evidence>
<evidence type="ECO:0000313" key="2">
    <source>
        <dbReference type="Proteomes" id="UP000815325"/>
    </source>
</evidence>
<reference evidence="1" key="1">
    <citation type="submission" date="2017-08" db="EMBL/GenBank/DDBJ databases">
        <authorList>
            <person name="Polle J.E."/>
            <person name="Barry K."/>
            <person name="Cushman J."/>
            <person name="Schmutz J."/>
            <person name="Tran D."/>
            <person name="Hathwaick L.T."/>
            <person name="Yim W.C."/>
            <person name="Jenkins J."/>
            <person name="Mckie-Krisberg Z.M."/>
            <person name="Prochnik S."/>
            <person name="Lindquist E."/>
            <person name="Dockter R.B."/>
            <person name="Adam C."/>
            <person name="Molina H."/>
            <person name="Bunkerborg J."/>
            <person name="Jin E."/>
            <person name="Buchheim M."/>
            <person name="Magnuson J."/>
        </authorList>
    </citation>
    <scope>NUCLEOTIDE SEQUENCE</scope>
    <source>
        <strain evidence="1">CCAP 19/18</strain>
    </source>
</reference>
<protein>
    <recommendedName>
        <fullName evidence="3">Encoded protein</fullName>
    </recommendedName>
</protein>
<name>A0ABQ7G6G2_DUNSA</name>
<accession>A0ABQ7G6G2</accession>
<dbReference type="EMBL" id="MU070070">
    <property type="protein sequence ID" value="KAF5830195.1"/>
    <property type="molecule type" value="Genomic_DNA"/>
</dbReference>
<dbReference type="Proteomes" id="UP000815325">
    <property type="component" value="Unassembled WGS sequence"/>
</dbReference>